<organism evidence="4 5">
    <name type="scientific">Ligilactobacillus salitolerans</name>
    <dbReference type="NCBI Taxonomy" id="1808352"/>
    <lineage>
        <taxon>Bacteria</taxon>
        <taxon>Bacillati</taxon>
        <taxon>Bacillota</taxon>
        <taxon>Bacilli</taxon>
        <taxon>Lactobacillales</taxon>
        <taxon>Lactobacillaceae</taxon>
        <taxon>Ligilactobacillus</taxon>
    </lineage>
</organism>
<dbReference type="NCBIfam" id="TIGR01554">
    <property type="entry name" value="major_cap_HK97"/>
    <property type="match status" value="1"/>
</dbReference>
<evidence type="ECO:0000256" key="2">
    <source>
        <dbReference type="SAM" id="Coils"/>
    </source>
</evidence>
<evidence type="ECO:0000256" key="1">
    <source>
        <dbReference type="ARBA" id="ARBA00004328"/>
    </source>
</evidence>
<sequence>MNLQEKLKELRQKIEEKSNSIKTSNAEFREMLEKANSEEELTAAKDKRSEIEKVEGEVRKLEEEADLIQVAIDGDDNSKPAGSRNKDNQEASYRDAVNAYIHSRGRVRDGLNFEKTNVGDFVMLNKRDIDPGTDGVKKPDVQPTIADEVSYQPQRELQTIVDLKQFVNVFQAQHGKGTYPILKNATSTMATVAELEKNPAMAKPDFDGVDWAVDTYRQALPISQESLDDSEIDLMPVIEQNGQQIKVNTTNAAIAGVIKTFAAKTVGTIDDLKHIINVDLDPAYDRVMIVSQTFYNWLDTVKDGNGRYLLQDSILTPSGKVLLGMPVAVVADTDLGKANEAHAFIGDIKRSVLFANRADFMVRWVDNEIYGQYLQAGMRFGVAKADTKAGYFLTYTEPAEK</sequence>
<dbReference type="OrthoDB" id="85826at2"/>
<reference evidence="4 5" key="1">
    <citation type="journal article" date="2019" name="Int. J. Syst. Evol. Microbiol.">
        <title>Lactobacillus salitolerans sp. nov., a novel lactic acid bacterium isolated from spent mushroom substrates.</title>
        <authorList>
            <person name="Tohno M."/>
            <person name="Tanizawa Y."/>
            <person name="Kojima Y."/>
            <person name="Sakamoto M."/>
            <person name="Nakamura Y."/>
            <person name="Ohkuma M."/>
            <person name="Kobayashi H."/>
        </authorList>
    </citation>
    <scope>NUCLEOTIDE SEQUENCE [LARGE SCALE GENOMIC DNA]</scope>
    <source>
        <strain evidence="4 5">YK43</strain>
    </source>
</reference>
<dbReference type="Proteomes" id="UP000286848">
    <property type="component" value="Unassembled WGS sequence"/>
</dbReference>
<comment type="subcellular location">
    <subcellularLocation>
        <location evidence="1">Virion</location>
    </subcellularLocation>
</comment>
<proteinExistence type="predicted"/>
<name>A0A401ITT9_9LACO</name>
<dbReference type="EMBL" id="BFFP01000022">
    <property type="protein sequence ID" value="GBG94973.1"/>
    <property type="molecule type" value="Genomic_DNA"/>
</dbReference>
<dbReference type="InterPro" id="IPR024455">
    <property type="entry name" value="Phage_capsid"/>
</dbReference>
<dbReference type="RefSeq" id="WP_124976865.1">
    <property type="nucleotide sequence ID" value="NZ_BFFP01000022.1"/>
</dbReference>
<dbReference type="AlphaFoldDB" id="A0A401ITT9"/>
<keyword evidence="5" id="KW-1185">Reference proteome</keyword>
<feature type="domain" description="Phage capsid-like C-terminal" evidence="3">
    <location>
        <begin position="144"/>
        <end position="367"/>
    </location>
</feature>
<accession>A0A401ITT9</accession>
<comment type="caution">
    <text evidence="4">The sequence shown here is derived from an EMBL/GenBank/DDBJ whole genome shotgun (WGS) entry which is preliminary data.</text>
</comment>
<evidence type="ECO:0000313" key="4">
    <source>
        <dbReference type="EMBL" id="GBG94973.1"/>
    </source>
</evidence>
<protein>
    <submittedName>
        <fullName evidence="4">Phage capsid protein</fullName>
    </submittedName>
</protein>
<evidence type="ECO:0000259" key="3">
    <source>
        <dbReference type="Pfam" id="PF05065"/>
    </source>
</evidence>
<keyword evidence="2" id="KW-0175">Coiled coil</keyword>
<feature type="coiled-coil region" evidence="2">
    <location>
        <begin position="7"/>
        <end position="71"/>
    </location>
</feature>
<dbReference type="InterPro" id="IPR054612">
    <property type="entry name" value="Phage_capsid-like_C"/>
</dbReference>
<evidence type="ECO:0000313" key="5">
    <source>
        <dbReference type="Proteomes" id="UP000286848"/>
    </source>
</evidence>
<dbReference type="SUPFAM" id="SSF56563">
    <property type="entry name" value="Major capsid protein gp5"/>
    <property type="match status" value="1"/>
</dbReference>
<gene>
    <name evidence="4" type="ORF">LFYK43_14320</name>
</gene>
<dbReference type="Pfam" id="PF05065">
    <property type="entry name" value="Phage_capsid"/>
    <property type="match status" value="1"/>
</dbReference>